<evidence type="ECO:0000313" key="3">
    <source>
        <dbReference type="Proteomes" id="UP000244450"/>
    </source>
</evidence>
<dbReference type="RefSeq" id="WP_108687604.1">
    <property type="nucleotide sequence ID" value="NZ_QCYK01000002.1"/>
</dbReference>
<name>A0A2T7BHK4_9BACT</name>
<dbReference type="OrthoDB" id="711001at2"/>
<evidence type="ECO:0000313" key="2">
    <source>
        <dbReference type="EMBL" id="PUZ25765.1"/>
    </source>
</evidence>
<dbReference type="PROSITE" id="PS51257">
    <property type="entry name" value="PROKAR_LIPOPROTEIN"/>
    <property type="match status" value="1"/>
</dbReference>
<keyword evidence="1" id="KW-0732">Signal</keyword>
<dbReference type="AlphaFoldDB" id="A0A2T7BHK4"/>
<evidence type="ECO:0000256" key="1">
    <source>
        <dbReference type="SAM" id="SignalP"/>
    </source>
</evidence>
<evidence type="ECO:0008006" key="4">
    <source>
        <dbReference type="Google" id="ProtNLM"/>
    </source>
</evidence>
<feature type="signal peptide" evidence="1">
    <location>
        <begin position="1"/>
        <end position="20"/>
    </location>
</feature>
<organism evidence="2 3">
    <name type="scientific">Chitinophaga parva</name>
    <dbReference type="NCBI Taxonomy" id="2169414"/>
    <lineage>
        <taxon>Bacteria</taxon>
        <taxon>Pseudomonadati</taxon>
        <taxon>Bacteroidota</taxon>
        <taxon>Chitinophagia</taxon>
        <taxon>Chitinophagales</taxon>
        <taxon>Chitinophagaceae</taxon>
        <taxon>Chitinophaga</taxon>
    </lineage>
</organism>
<sequence>MRKLLFVLAAAGITAFTAQSCKTMQKPANTDDADLITEMTLPSTVKAGDPIMVTFTVKNPGSKDRQFLKWQTPFEGFLNDFLDIRNPAGELLEYHGPMVKRMMPPPAESFITVGAGQQQTGSTDITKVYHIKLPGTYTVEYTGTSMSGLKKVNKAAFTVVQ</sequence>
<gene>
    <name evidence="2" type="ORF">DCC81_16000</name>
</gene>
<dbReference type="Proteomes" id="UP000244450">
    <property type="component" value="Unassembled WGS sequence"/>
</dbReference>
<dbReference type="EMBL" id="QCYK01000002">
    <property type="protein sequence ID" value="PUZ25765.1"/>
    <property type="molecule type" value="Genomic_DNA"/>
</dbReference>
<keyword evidence="3" id="KW-1185">Reference proteome</keyword>
<accession>A0A2T7BHK4</accession>
<reference evidence="2 3" key="1">
    <citation type="submission" date="2018-04" db="EMBL/GenBank/DDBJ databases">
        <title>Chitinophaga fuyangensis sp. nov., isolated from soil in a chemical factory.</title>
        <authorList>
            <person name="Chen K."/>
        </authorList>
    </citation>
    <scope>NUCLEOTIDE SEQUENCE [LARGE SCALE GENOMIC DNA]</scope>
    <source>
        <strain evidence="2 3">LY-1</strain>
    </source>
</reference>
<feature type="chain" id="PRO_5015769361" description="Protease" evidence="1">
    <location>
        <begin position="21"/>
        <end position="161"/>
    </location>
</feature>
<comment type="caution">
    <text evidence="2">The sequence shown here is derived from an EMBL/GenBank/DDBJ whole genome shotgun (WGS) entry which is preliminary data.</text>
</comment>
<proteinExistence type="predicted"/>
<protein>
    <recommendedName>
        <fullName evidence="4">Protease</fullName>
    </recommendedName>
</protein>
<dbReference type="Gene3D" id="2.60.40.2970">
    <property type="match status" value="1"/>
</dbReference>